<feature type="transmembrane region" description="Helical" evidence="1">
    <location>
        <begin position="206"/>
        <end position="226"/>
    </location>
</feature>
<evidence type="ECO:0000313" key="2">
    <source>
        <dbReference type="EMBL" id="NMM94334.1"/>
    </source>
</evidence>
<dbReference type="EMBL" id="JAAIII010000004">
    <property type="protein sequence ID" value="NMM94334.1"/>
    <property type="molecule type" value="Genomic_DNA"/>
</dbReference>
<feature type="transmembrane region" description="Helical" evidence="1">
    <location>
        <begin position="12"/>
        <end position="34"/>
    </location>
</feature>
<keyword evidence="1" id="KW-0812">Transmembrane</keyword>
<feature type="transmembrane region" description="Helical" evidence="1">
    <location>
        <begin position="92"/>
        <end position="115"/>
    </location>
</feature>
<organism evidence="2 3">
    <name type="scientific">Bifidobacterium oedipodis</name>
    <dbReference type="NCBI Taxonomy" id="2675322"/>
    <lineage>
        <taxon>Bacteria</taxon>
        <taxon>Bacillati</taxon>
        <taxon>Actinomycetota</taxon>
        <taxon>Actinomycetes</taxon>
        <taxon>Bifidobacteriales</taxon>
        <taxon>Bifidobacteriaceae</taxon>
        <taxon>Bifidobacterium</taxon>
    </lineage>
</organism>
<gene>
    <name evidence="2" type="ORF">G1C95_1521</name>
</gene>
<evidence type="ECO:0000256" key="1">
    <source>
        <dbReference type="SAM" id="Phobius"/>
    </source>
</evidence>
<comment type="caution">
    <text evidence="2">The sequence shown here is derived from an EMBL/GenBank/DDBJ whole genome shotgun (WGS) entry which is preliminary data.</text>
</comment>
<feature type="transmembrane region" description="Helical" evidence="1">
    <location>
        <begin position="135"/>
        <end position="155"/>
    </location>
</feature>
<evidence type="ECO:0000313" key="3">
    <source>
        <dbReference type="Proteomes" id="UP000532194"/>
    </source>
</evidence>
<reference evidence="2 3" key="1">
    <citation type="submission" date="2020-02" db="EMBL/GenBank/DDBJ databases">
        <title>Characterization of phylogenetic diversity of novel bifidobacterial species isolated in Czech ZOOs.</title>
        <authorList>
            <person name="Lugli G.A."/>
            <person name="Vera N.B."/>
            <person name="Ventura M."/>
        </authorList>
    </citation>
    <scope>NUCLEOTIDE SEQUENCE [LARGE SCALE GENOMIC DNA]</scope>
    <source>
        <strain evidence="2 3">DSM 109957</strain>
    </source>
</reference>
<proteinExistence type="predicted"/>
<keyword evidence="1" id="KW-1133">Transmembrane helix</keyword>
<name>A0A7Y0EQ10_9BIFI</name>
<keyword evidence="3" id="KW-1185">Reference proteome</keyword>
<sequence length="233" mass="25552">MKHGNVLMPLVRAVPLAKLAMLGCAALAIMSYVMSYARPDLTGRWQQVMLNTNIFGYNLVPLFLLLLCFGSTQFTGFERVRADPRTELRLNLIWVLIAALLASLVPSLAAIIAWLSASQTPPAFVSASLAPLPLTIGYLFMELTVIGLAAFPPINAGASWGFTAPPFIIMFALANWMFSIAAPRVLDRLFLFMSSVHSSSQLLQERVLPFLILAAILIAANAIAYAHRDYLRQ</sequence>
<protein>
    <submittedName>
        <fullName evidence="2">Cation efflux system protein</fullName>
    </submittedName>
</protein>
<keyword evidence="1" id="KW-0472">Membrane</keyword>
<accession>A0A7Y0EQ10</accession>
<dbReference type="RefSeq" id="WP_169172361.1">
    <property type="nucleotide sequence ID" value="NZ_JAAIII010000004.1"/>
</dbReference>
<feature type="transmembrane region" description="Helical" evidence="1">
    <location>
        <begin position="167"/>
        <end position="186"/>
    </location>
</feature>
<feature type="transmembrane region" description="Helical" evidence="1">
    <location>
        <begin position="54"/>
        <end position="72"/>
    </location>
</feature>
<dbReference type="AlphaFoldDB" id="A0A7Y0EQ10"/>
<dbReference type="Proteomes" id="UP000532194">
    <property type="component" value="Unassembled WGS sequence"/>
</dbReference>